<name>A0A383BZH2_9ZZZZ</name>
<feature type="non-terminal residue" evidence="1">
    <location>
        <position position="36"/>
    </location>
</feature>
<evidence type="ECO:0000313" key="1">
    <source>
        <dbReference type="EMBL" id="SVE25636.1"/>
    </source>
</evidence>
<proteinExistence type="predicted"/>
<organism evidence="1">
    <name type="scientific">marine metagenome</name>
    <dbReference type="NCBI Taxonomy" id="408172"/>
    <lineage>
        <taxon>unclassified sequences</taxon>
        <taxon>metagenomes</taxon>
        <taxon>ecological metagenomes</taxon>
    </lineage>
</organism>
<accession>A0A383BZH2</accession>
<gene>
    <name evidence="1" type="ORF">METZ01_LOCUS478490</name>
</gene>
<dbReference type="EMBL" id="UINC01204758">
    <property type="protein sequence ID" value="SVE25636.1"/>
    <property type="molecule type" value="Genomic_DNA"/>
</dbReference>
<sequence length="36" mass="4090">MNKKYLAKIIAKDSQGLKLISACCFQAKINVSELRY</sequence>
<reference evidence="1" key="1">
    <citation type="submission" date="2018-05" db="EMBL/GenBank/DDBJ databases">
        <authorList>
            <person name="Lanie J.A."/>
            <person name="Ng W.-L."/>
            <person name="Kazmierczak K.M."/>
            <person name="Andrzejewski T.M."/>
            <person name="Davidsen T.M."/>
            <person name="Wayne K.J."/>
            <person name="Tettelin H."/>
            <person name="Glass J.I."/>
            <person name="Rusch D."/>
            <person name="Podicherti R."/>
            <person name="Tsui H.-C.T."/>
            <person name="Winkler M.E."/>
        </authorList>
    </citation>
    <scope>NUCLEOTIDE SEQUENCE</scope>
</reference>
<dbReference type="AlphaFoldDB" id="A0A383BZH2"/>
<protein>
    <submittedName>
        <fullName evidence="1">Uncharacterized protein</fullName>
    </submittedName>
</protein>